<evidence type="ECO:0000313" key="1">
    <source>
        <dbReference type="EMBL" id="GAQ81075.1"/>
    </source>
</evidence>
<organism evidence="1 2">
    <name type="scientific">Klebsormidium nitens</name>
    <name type="common">Green alga</name>
    <name type="synonym">Ulothrix nitens</name>
    <dbReference type="NCBI Taxonomy" id="105231"/>
    <lineage>
        <taxon>Eukaryota</taxon>
        <taxon>Viridiplantae</taxon>
        <taxon>Streptophyta</taxon>
        <taxon>Klebsormidiophyceae</taxon>
        <taxon>Klebsormidiales</taxon>
        <taxon>Klebsormidiaceae</taxon>
        <taxon>Klebsormidium</taxon>
    </lineage>
</organism>
<keyword evidence="2" id="KW-1185">Reference proteome</keyword>
<dbReference type="Proteomes" id="UP000054558">
    <property type="component" value="Unassembled WGS sequence"/>
</dbReference>
<proteinExistence type="predicted"/>
<name>A0A1Y1HR08_KLENI</name>
<dbReference type="EMBL" id="DF237019">
    <property type="protein sequence ID" value="GAQ81075.1"/>
    <property type="molecule type" value="Genomic_DNA"/>
</dbReference>
<sequence length="84" mass="9269">MHNKMDCDIAAETATGMQGARTRNGALFLVALLVEPVSSTLRGSPDKRGRTSGGLGASWRFGSPRRTLQILCHRLPCSWHELYR</sequence>
<accession>A0A1Y1HR08</accession>
<protein>
    <submittedName>
        <fullName evidence="1">Uncharacterized protein</fullName>
    </submittedName>
</protein>
<evidence type="ECO:0000313" key="2">
    <source>
        <dbReference type="Proteomes" id="UP000054558"/>
    </source>
</evidence>
<gene>
    <name evidence="1" type="ORF">KFL_000700110</name>
</gene>
<reference evidence="1 2" key="1">
    <citation type="journal article" date="2014" name="Nat. Commun.">
        <title>Klebsormidium flaccidum genome reveals primary factors for plant terrestrial adaptation.</title>
        <authorList>
            <person name="Hori K."/>
            <person name="Maruyama F."/>
            <person name="Fujisawa T."/>
            <person name="Togashi T."/>
            <person name="Yamamoto N."/>
            <person name="Seo M."/>
            <person name="Sato S."/>
            <person name="Yamada T."/>
            <person name="Mori H."/>
            <person name="Tajima N."/>
            <person name="Moriyama T."/>
            <person name="Ikeuchi M."/>
            <person name="Watanabe M."/>
            <person name="Wada H."/>
            <person name="Kobayashi K."/>
            <person name="Saito M."/>
            <person name="Masuda T."/>
            <person name="Sasaki-Sekimoto Y."/>
            <person name="Mashiguchi K."/>
            <person name="Awai K."/>
            <person name="Shimojima M."/>
            <person name="Masuda S."/>
            <person name="Iwai M."/>
            <person name="Nobusawa T."/>
            <person name="Narise T."/>
            <person name="Kondo S."/>
            <person name="Saito H."/>
            <person name="Sato R."/>
            <person name="Murakawa M."/>
            <person name="Ihara Y."/>
            <person name="Oshima-Yamada Y."/>
            <person name="Ohtaka K."/>
            <person name="Satoh M."/>
            <person name="Sonobe K."/>
            <person name="Ishii M."/>
            <person name="Ohtani R."/>
            <person name="Kanamori-Sato M."/>
            <person name="Honoki R."/>
            <person name="Miyazaki D."/>
            <person name="Mochizuki H."/>
            <person name="Umetsu J."/>
            <person name="Higashi K."/>
            <person name="Shibata D."/>
            <person name="Kamiya Y."/>
            <person name="Sato N."/>
            <person name="Nakamura Y."/>
            <person name="Tabata S."/>
            <person name="Ida S."/>
            <person name="Kurokawa K."/>
            <person name="Ohta H."/>
        </authorList>
    </citation>
    <scope>NUCLEOTIDE SEQUENCE [LARGE SCALE GENOMIC DNA]</scope>
    <source>
        <strain evidence="1 2">NIES-2285</strain>
    </source>
</reference>
<dbReference type="AlphaFoldDB" id="A0A1Y1HR08"/>